<dbReference type="EMBL" id="ML994695">
    <property type="protein sequence ID" value="KAF2177102.1"/>
    <property type="molecule type" value="Genomic_DNA"/>
</dbReference>
<name>A0A6A6DFE1_9PEZI</name>
<dbReference type="AlphaFoldDB" id="A0A6A6DFE1"/>
<keyword evidence="2" id="KW-1133">Transmembrane helix</keyword>
<dbReference type="OrthoDB" id="5242705at2759"/>
<sequence>MNTPSKSLPPIPPPTTTTSPIEEADQAPSNLIQRFEKRIWHYNSSGNVAKRWLLEIISWIISAFCMAAIIGVLIVFKDKAPPRWLGLTINTYIAVLSKIASAALLLPISEALGQLKWSWFQREPKKLWDFEIFDNASRGPWGAILLLIRTKGRSLAALGAAVTLFSLALDPFFQQVVDFPDRWVCTGISSIPKVVRYAPDYGREIRGGYKQFNTSLPDQDFQAVTDKFFYNNGTQPMSFGNGTRPEIPISCPTSNCTWDPYESLGICSKCVEIPQLLTFGCLTTQVDWVANLTGFGTEHQYPNGTVCGHFLNASSTSPLLMSGYTIHPLNSSAGTAKAEEALLMRALPLITNPDKRELFGGSIEFKNIRNPITDVLIVSAKDGLDSVYRNETPIVHECMLTWCVKTIQSSYYWANYEENVTKVVINETAGPSPWQVNIFKVQGVSAVDQHYTQNVSLRVHDRGGPNYGVSNDTVYRTANIFEDMFPSFLTRPKSFFEPMLRNKFYQKGPMQRSLKNNPWIAPANVSRHMENLATALTNTMRSSSSNEMVHGKAYNKEVYVAVRWQWLTLPLSLLLLSAVFLVATIIQSAREEEVGVWKTSAIATLLYGLPDDLQNKITSTKSAKTPRDKAKELRVKILPKTGWRASGYPLTPNTPRNLSTPKTSLTRPPRMGPPPQPFRNQPPPGWI</sequence>
<organism evidence="3 4">
    <name type="scientific">Zopfia rhizophila CBS 207.26</name>
    <dbReference type="NCBI Taxonomy" id="1314779"/>
    <lineage>
        <taxon>Eukaryota</taxon>
        <taxon>Fungi</taxon>
        <taxon>Dikarya</taxon>
        <taxon>Ascomycota</taxon>
        <taxon>Pezizomycotina</taxon>
        <taxon>Dothideomycetes</taxon>
        <taxon>Dothideomycetes incertae sedis</taxon>
        <taxon>Zopfiaceae</taxon>
        <taxon>Zopfia</taxon>
    </lineage>
</organism>
<evidence type="ECO:0000313" key="4">
    <source>
        <dbReference type="Proteomes" id="UP000800200"/>
    </source>
</evidence>
<feature type="region of interest" description="Disordered" evidence="1">
    <location>
        <begin position="644"/>
        <end position="687"/>
    </location>
</feature>
<keyword evidence="2" id="KW-0812">Transmembrane</keyword>
<dbReference type="InterPro" id="IPR021514">
    <property type="entry name" value="DUF3176"/>
</dbReference>
<proteinExistence type="predicted"/>
<evidence type="ECO:0000256" key="1">
    <source>
        <dbReference type="SAM" id="MobiDB-lite"/>
    </source>
</evidence>
<keyword evidence="4" id="KW-1185">Reference proteome</keyword>
<keyword evidence="2" id="KW-0472">Membrane</keyword>
<protein>
    <recommendedName>
        <fullName evidence="5">DUF3176 domain containing protein</fullName>
    </recommendedName>
</protein>
<gene>
    <name evidence="3" type="ORF">K469DRAFT_604772</name>
</gene>
<dbReference type="Pfam" id="PF11374">
    <property type="entry name" value="DUF3176"/>
    <property type="match status" value="1"/>
</dbReference>
<feature type="compositionally biased region" description="Pro residues" evidence="1">
    <location>
        <begin position="670"/>
        <end position="687"/>
    </location>
</feature>
<dbReference type="Proteomes" id="UP000800200">
    <property type="component" value="Unassembled WGS sequence"/>
</dbReference>
<dbReference type="PANTHER" id="PTHR35394">
    <property type="entry name" value="DUF3176 DOMAIN-CONTAINING PROTEIN"/>
    <property type="match status" value="1"/>
</dbReference>
<feature type="transmembrane region" description="Helical" evidence="2">
    <location>
        <begin position="56"/>
        <end position="76"/>
    </location>
</feature>
<feature type="compositionally biased region" description="Polar residues" evidence="1">
    <location>
        <begin position="651"/>
        <end position="666"/>
    </location>
</feature>
<reference evidence="3" key="1">
    <citation type="journal article" date="2020" name="Stud. Mycol.">
        <title>101 Dothideomycetes genomes: a test case for predicting lifestyles and emergence of pathogens.</title>
        <authorList>
            <person name="Haridas S."/>
            <person name="Albert R."/>
            <person name="Binder M."/>
            <person name="Bloem J."/>
            <person name="Labutti K."/>
            <person name="Salamov A."/>
            <person name="Andreopoulos B."/>
            <person name="Baker S."/>
            <person name="Barry K."/>
            <person name="Bills G."/>
            <person name="Bluhm B."/>
            <person name="Cannon C."/>
            <person name="Castanera R."/>
            <person name="Culley D."/>
            <person name="Daum C."/>
            <person name="Ezra D."/>
            <person name="Gonzalez J."/>
            <person name="Henrissat B."/>
            <person name="Kuo A."/>
            <person name="Liang C."/>
            <person name="Lipzen A."/>
            <person name="Lutzoni F."/>
            <person name="Magnuson J."/>
            <person name="Mondo S."/>
            <person name="Nolan M."/>
            <person name="Ohm R."/>
            <person name="Pangilinan J."/>
            <person name="Park H.-J."/>
            <person name="Ramirez L."/>
            <person name="Alfaro M."/>
            <person name="Sun H."/>
            <person name="Tritt A."/>
            <person name="Yoshinaga Y."/>
            <person name="Zwiers L.-H."/>
            <person name="Turgeon B."/>
            <person name="Goodwin S."/>
            <person name="Spatafora J."/>
            <person name="Crous P."/>
            <person name="Grigoriev I."/>
        </authorList>
    </citation>
    <scope>NUCLEOTIDE SEQUENCE</scope>
    <source>
        <strain evidence="3">CBS 207.26</strain>
    </source>
</reference>
<evidence type="ECO:0000256" key="2">
    <source>
        <dbReference type="SAM" id="Phobius"/>
    </source>
</evidence>
<feature type="region of interest" description="Disordered" evidence="1">
    <location>
        <begin position="1"/>
        <end position="23"/>
    </location>
</feature>
<dbReference type="PANTHER" id="PTHR35394:SF5">
    <property type="entry name" value="DUF3176 DOMAIN-CONTAINING PROTEIN"/>
    <property type="match status" value="1"/>
</dbReference>
<accession>A0A6A6DFE1</accession>
<evidence type="ECO:0008006" key="5">
    <source>
        <dbReference type="Google" id="ProtNLM"/>
    </source>
</evidence>
<evidence type="ECO:0000313" key="3">
    <source>
        <dbReference type="EMBL" id="KAF2177102.1"/>
    </source>
</evidence>